<gene>
    <name evidence="2" type="ORF">EDD77_11313</name>
</gene>
<dbReference type="Pfam" id="PF13155">
    <property type="entry name" value="Toprim_2"/>
    <property type="match status" value="1"/>
</dbReference>
<dbReference type="AlphaFoldDB" id="A0A4R1QUY5"/>
<dbReference type="OrthoDB" id="9802530at2"/>
<protein>
    <submittedName>
        <fullName evidence="2">Uncharacterized protein DUF3991</fullName>
    </submittedName>
</protein>
<dbReference type="SUPFAM" id="SSF57783">
    <property type="entry name" value="Zinc beta-ribbon"/>
    <property type="match status" value="1"/>
</dbReference>
<sequence length="313" mass="35437">MRRVSKAQIQNARQIGVLDYFRICKPHELIKVSAHDYRTRTHSSLVISDNGLFHWYRAGVGGNNAIDYLLKVENMDFVSAVRLLNELQPVRSSFQPVPHPMNTPSIQKSFEPPVPDRSSETIQAYLYRRGISGKVFRFCRNAGTVYQTTRGGYKNCVFLGLDSQGTPRSAFTRSCQGTWRGDIAGSQKKYGFLIPADDEDCSTVAIFEAPIDAMSGASLTQYQREKPWRSQFYLAMGGLNHQSVDYFLENHPQIRTINLCLDNDAPGRNFAKQLLESLSTRGYIVIDSPPSIGKDYNEQLIYQKQHLNSSPIR</sequence>
<proteinExistence type="predicted"/>
<comment type="caution">
    <text evidence="2">The sequence shown here is derived from an EMBL/GenBank/DDBJ whole genome shotgun (WGS) entry which is preliminary data.</text>
</comment>
<dbReference type="Gene3D" id="3.40.1360.10">
    <property type="match status" value="1"/>
</dbReference>
<dbReference type="InterPro" id="IPR025054">
    <property type="entry name" value="DUF3991"/>
</dbReference>
<evidence type="ECO:0000259" key="1">
    <source>
        <dbReference type="Pfam" id="PF13154"/>
    </source>
</evidence>
<dbReference type="EMBL" id="SLUM01000013">
    <property type="protein sequence ID" value="TCL56355.1"/>
    <property type="molecule type" value="Genomic_DNA"/>
</dbReference>
<dbReference type="Proteomes" id="UP000295184">
    <property type="component" value="Unassembled WGS sequence"/>
</dbReference>
<evidence type="ECO:0000313" key="2">
    <source>
        <dbReference type="EMBL" id="TCL56355.1"/>
    </source>
</evidence>
<dbReference type="RefSeq" id="WP_082669635.1">
    <property type="nucleotide sequence ID" value="NZ_CABKVM010000018.1"/>
</dbReference>
<evidence type="ECO:0000313" key="3">
    <source>
        <dbReference type="Proteomes" id="UP000295184"/>
    </source>
</evidence>
<dbReference type="Pfam" id="PF13154">
    <property type="entry name" value="DUF3991"/>
    <property type="match status" value="1"/>
</dbReference>
<feature type="domain" description="DUF3991" evidence="1">
    <location>
        <begin position="124"/>
        <end position="194"/>
    </location>
</feature>
<dbReference type="STRING" id="1650663.GCA_001486665_02532"/>
<dbReference type="InterPro" id="IPR034154">
    <property type="entry name" value="TOPRIM_DnaG/twinkle"/>
</dbReference>
<reference evidence="2 3" key="1">
    <citation type="submission" date="2019-03" db="EMBL/GenBank/DDBJ databases">
        <title>Genomic Encyclopedia of Type Strains, Phase IV (KMG-IV): sequencing the most valuable type-strain genomes for metagenomic binning, comparative biology and taxonomic classification.</title>
        <authorList>
            <person name="Goeker M."/>
        </authorList>
    </citation>
    <scope>NUCLEOTIDE SEQUENCE [LARGE SCALE GENOMIC DNA]</scope>
    <source>
        <strain evidence="2 3">DSM 100451</strain>
    </source>
</reference>
<name>A0A4R1QUY5_9FIRM</name>
<dbReference type="CDD" id="cd01029">
    <property type="entry name" value="TOPRIM_primases"/>
    <property type="match status" value="1"/>
</dbReference>
<organism evidence="2 3">
    <name type="scientific">Allofournierella massiliensis</name>
    <dbReference type="NCBI Taxonomy" id="1650663"/>
    <lineage>
        <taxon>Bacteria</taxon>
        <taxon>Bacillati</taxon>
        <taxon>Bacillota</taxon>
        <taxon>Clostridia</taxon>
        <taxon>Eubacteriales</taxon>
        <taxon>Oscillospiraceae</taxon>
        <taxon>Allofournierella</taxon>
    </lineage>
</organism>
<accession>A0A4R1QUY5</accession>